<evidence type="ECO:0000256" key="3">
    <source>
        <dbReference type="ARBA" id="ARBA00022452"/>
    </source>
</evidence>
<keyword evidence="6" id="KW-0998">Cell outer membrane</keyword>
<dbReference type="Gene3D" id="1.20.1600.10">
    <property type="entry name" value="Outer membrane efflux proteins (OEP)"/>
    <property type="match status" value="1"/>
</dbReference>
<accession>A0A0F9BL05</accession>
<reference evidence="8" key="1">
    <citation type="journal article" date="2015" name="Nature">
        <title>Complex archaea that bridge the gap between prokaryotes and eukaryotes.</title>
        <authorList>
            <person name="Spang A."/>
            <person name="Saw J.H."/>
            <person name="Jorgensen S.L."/>
            <person name="Zaremba-Niedzwiedzka K."/>
            <person name="Martijn J."/>
            <person name="Lind A.E."/>
            <person name="van Eijk R."/>
            <person name="Schleper C."/>
            <person name="Guy L."/>
            <person name="Ettema T.J."/>
        </authorList>
    </citation>
    <scope>NUCLEOTIDE SEQUENCE</scope>
</reference>
<dbReference type="SUPFAM" id="SSF56954">
    <property type="entry name" value="Outer membrane efflux proteins (OEP)"/>
    <property type="match status" value="1"/>
</dbReference>
<comment type="caution">
    <text evidence="8">The sequence shown here is derived from an EMBL/GenBank/DDBJ whole genome shotgun (WGS) entry which is preliminary data.</text>
</comment>
<evidence type="ECO:0000313" key="8">
    <source>
        <dbReference type="EMBL" id="KKL22515.1"/>
    </source>
</evidence>
<gene>
    <name evidence="8" type="ORF">LCGC14_2434680</name>
</gene>
<proteinExistence type="predicted"/>
<keyword evidence="4" id="KW-0812">Transmembrane</keyword>
<evidence type="ECO:0000256" key="4">
    <source>
        <dbReference type="ARBA" id="ARBA00022692"/>
    </source>
</evidence>
<dbReference type="PANTHER" id="PTHR30026">
    <property type="entry name" value="OUTER MEMBRANE PROTEIN TOLC"/>
    <property type="match status" value="1"/>
</dbReference>
<name>A0A0F9BL05_9ZZZZ</name>
<keyword evidence="3" id="KW-1134">Transmembrane beta strand</keyword>
<evidence type="ECO:0000256" key="6">
    <source>
        <dbReference type="ARBA" id="ARBA00023237"/>
    </source>
</evidence>
<evidence type="ECO:0008006" key="9">
    <source>
        <dbReference type="Google" id="ProtNLM"/>
    </source>
</evidence>
<evidence type="ECO:0000256" key="2">
    <source>
        <dbReference type="ARBA" id="ARBA00022448"/>
    </source>
</evidence>
<keyword evidence="5" id="KW-0472">Membrane</keyword>
<evidence type="ECO:0000256" key="1">
    <source>
        <dbReference type="ARBA" id="ARBA00004442"/>
    </source>
</evidence>
<dbReference type="AlphaFoldDB" id="A0A0F9BL05"/>
<organism evidence="8">
    <name type="scientific">marine sediment metagenome</name>
    <dbReference type="NCBI Taxonomy" id="412755"/>
    <lineage>
        <taxon>unclassified sequences</taxon>
        <taxon>metagenomes</taxon>
        <taxon>ecological metagenomes</taxon>
    </lineage>
</organism>
<dbReference type="EMBL" id="LAZR01037320">
    <property type="protein sequence ID" value="KKL22515.1"/>
    <property type="molecule type" value="Genomic_DNA"/>
</dbReference>
<comment type="subcellular location">
    <subcellularLocation>
        <location evidence="1">Cell outer membrane</location>
    </subcellularLocation>
</comment>
<dbReference type="PANTHER" id="PTHR30026:SF20">
    <property type="entry name" value="OUTER MEMBRANE PROTEIN TOLC"/>
    <property type="match status" value="1"/>
</dbReference>
<dbReference type="InterPro" id="IPR051906">
    <property type="entry name" value="TolC-like"/>
</dbReference>
<keyword evidence="2" id="KW-0813">Transport</keyword>
<dbReference type="InterPro" id="IPR003423">
    <property type="entry name" value="OMP_efflux"/>
</dbReference>
<sequence length="452" mass="52289">VVLSVEDVLFYAKRRDLELKSLSFSRMELVKSKKNLYRSLFPTLSTSFSSSGITNVGGADSRSYNINLTLEQVLYKQLSSPAMFKNHAISLEESNVNIEQRKKAVEQKAINIYLGILLIEEKLKNKREKYLLYNKLLELMEEGYRMGMKTILDVMDTERELLEVELELEELSEENQILYKDLLNLLGFERNEYIIILSDDVDKILSDILGLENAGSFDETYGQMLEFREKIGDLERLYSIAHRSDLDVKKMKLILAQNRLKQRLLAVQFLENISLTYGIDFTGEQFFPANTAHVFGVKVLFDFGVFSSDVSISGSTAGGTRSRSQSAESEVLESLDPVSGGRVLRIESYITGQEIENARKEMWKRLEIWDIKINSLIKTYRIKLKQKDVFQKNEELFRIKSEIGEIKEVDYMDFLIKKNDLFIEFEEAKYDYIDLIWELENVLNSSVEQITG</sequence>
<dbReference type="GO" id="GO:1990281">
    <property type="term" value="C:efflux pump complex"/>
    <property type="evidence" value="ECO:0007669"/>
    <property type="project" value="TreeGrafter"/>
</dbReference>
<feature type="non-terminal residue" evidence="8">
    <location>
        <position position="1"/>
    </location>
</feature>
<evidence type="ECO:0000256" key="5">
    <source>
        <dbReference type="ARBA" id="ARBA00023136"/>
    </source>
</evidence>
<feature type="coiled-coil region" evidence="7">
    <location>
        <begin position="154"/>
        <end position="181"/>
    </location>
</feature>
<evidence type="ECO:0000256" key="7">
    <source>
        <dbReference type="SAM" id="Coils"/>
    </source>
</evidence>
<dbReference type="Pfam" id="PF02321">
    <property type="entry name" value="OEP"/>
    <property type="match status" value="1"/>
</dbReference>
<keyword evidence="7" id="KW-0175">Coiled coil</keyword>
<dbReference type="GO" id="GO:0015562">
    <property type="term" value="F:efflux transmembrane transporter activity"/>
    <property type="evidence" value="ECO:0007669"/>
    <property type="project" value="InterPro"/>
</dbReference>
<dbReference type="GO" id="GO:0015288">
    <property type="term" value="F:porin activity"/>
    <property type="evidence" value="ECO:0007669"/>
    <property type="project" value="TreeGrafter"/>
</dbReference>
<dbReference type="GO" id="GO:0009279">
    <property type="term" value="C:cell outer membrane"/>
    <property type="evidence" value="ECO:0007669"/>
    <property type="project" value="UniProtKB-SubCell"/>
</dbReference>
<protein>
    <recommendedName>
        <fullName evidence="9">TolC family protein</fullName>
    </recommendedName>
</protein>